<accession>A0AAE3RBF7</accession>
<evidence type="ECO:0000313" key="2">
    <source>
        <dbReference type="Proteomes" id="UP001232063"/>
    </source>
</evidence>
<organism evidence="1 2">
    <name type="scientific">Xanthocytophaga agilis</name>
    <dbReference type="NCBI Taxonomy" id="3048010"/>
    <lineage>
        <taxon>Bacteria</taxon>
        <taxon>Pseudomonadati</taxon>
        <taxon>Bacteroidota</taxon>
        <taxon>Cytophagia</taxon>
        <taxon>Cytophagales</taxon>
        <taxon>Rhodocytophagaceae</taxon>
        <taxon>Xanthocytophaga</taxon>
    </lineage>
</organism>
<reference evidence="1" key="1">
    <citation type="submission" date="2023-05" db="EMBL/GenBank/DDBJ databases">
        <authorList>
            <person name="Zhang X."/>
        </authorList>
    </citation>
    <scope>NUCLEOTIDE SEQUENCE</scope>
    <source>
        <strain evidence="1">BD1B2-1</strain>
    </source>
</reference>
<gene>
    <name evidence="1" type="ORF">QNI22_31060</name>
</gene>
<evidence type="ECO:0000313" key="1">
    <source>
        <dbReference type="EMBL" id="MDJ1505137.1"/>
    </source>
</evidence>
<name>A0AAE3RBF7_9BACT</name>
<keyword evidence="2" id="KW-1185">Reference proteome</keyword>
<protein>
    <submittedName>
        <fullName evidence="1">YfiR family protein</fullName>
    </submittedName>
</protein>
<comment type="caution">
    <text evidence="1">The sequence shown here is derived from an EMBL/GenBank/DDBJ whole genome shotgun (WGS) entry which is preliminary data.</text>
</comment>
<dbReference type="AlphaFoldDB" id="A0AAE3RBF7"/>
<dbReference type="EMBL" id="JASJOU010000014">
    <property type="protein sequence ID" value="MDJ1505137.1"/>
    <property type="molecule type" value="Genomic_DNA"/>
</dbReference>
<sequence>MKRHMSLYSVKTCHLAIIFIFLSHCQLFAQDIESKMRAIFIYNIAKNINWPESAPKGDFVIGIVGDNSIAGELDKMISNTTATNGRTTIVKKIAASHAVGVIENYHILYFSTKETQAMQPIITNATKLPVLLIGEKSDNSCKGSTLCFSKDTNNKLRLELHKLSLEQHRLKATNDLLRIATVIDN</sequence>
<proteinExistence type="predicted"/>
<dbReference type="Pfam" id="PF13689">
    <property type="entry name" value="DUF4154"/>
    <property type="match status" value="1"/>
</dbReference>
<dbReference type="InterPro" id="IPR025293">
    <property type="entry name" value="YfiR/HmsC-like"/>
</dbReference>
<dbReference type="Proteomes" id="UP001232063">
    <property type="component" value="Unassembled WGS sequence"/>
</dbReference>